<gene>
    <name evidence="4" type="ORF">SAMN05421553_0106</name>
</gene>
<evidence type="ECO:0000313" key="5">
    <source>
        <dbReference type="Proteomes" id="UP000242849"/>
    </source>
</evidence>
<accession>A0A1H4NQ25</accession>
<dbReference type="InterPro" id="IPR050493">
    <property type="entry name" value="FAD-dep_Monooxygenase_BioMet"/>
</dbReference>
<dbReference type="SUPFAM" id="SSF51905">
    <property type="entry name" value="FAD/NAD(P)-binding domain"/>
    <property type="match status" value="1"/>
</dbReference>
<dbReference type="InterPro" id="IPR036188">
    <property type="entry name" value="FAD/NAD-bd_sf"/>
</dbReference>
<sequence>MKGLPIAIVGAGTAGLATALFLARQGFSVRLLERVPELQPVGAGVLLQPSGLAVLQQLGLFAECSGLGAAVSRLFGTSANGWVILDTRYVHWQPGSFGMGIHRSVLLTALLNAARQAGVQIETGVHISRFSQYGSHVQLYRQDEQGVEQPFGEFAALVLADGVRSALRGQMQVKQWLQPYPWGALWSIVPTPASSPNAPEATDLRQWYRDCAQMFGIMPTGRTHLNREQALSSLFWSLPVAQFDAWREAGLAAWKTQVLQLAGSAAEPFVELIERPEQLSQAVYADVRMQQWHDGRVIAIGDCAHAMSPQLGQGANMALVDAAALSAAVTAQSTPTDCDWSAVFAAYASSRRDHLRYYRQASRLLTPLFQSHSRSLAWLRDSVLLLARHNPFGRAHAVSTLVGGRSGWLWSNAEKCALHAWSGEQAQGEGVPARYEKRELALHKV</sequence>
<evidence type="ECO:0000256" key="1">
    <source>
        <dbReference type="ARBA" id="ARBA00023002"/>
    </source>
</evidence>
<evidence type="ECO:0000313" key="4">
    <source>
        <dbReference type="EMBL" id="SEB96958.1"/>
    </source>
</evidence>
<keyword evidence="2" id="KW-0503">Monooxygenase</keyword>
<keyword evidence="1" id="KW-0560">Oxidoreductase</keyword>
<protein>
    <submittedName>
        <fullName evidence="4">2-polyprenyl-6-methoxyphenol hydroxylase</fullName>
    </submittedName>
</protein>
<dbReference type="InterPro" id="IPR002938">
    <property type="entry name" value="FAD-bd"/>
</dbReference>
<dbReference type="Proteomes" id="UP000242849">
    <property type="component" value="Unassembled WGS sequence"/>
</dbReference>
<dbReference type="Pfam" id="PF01494">
    <property type="entry name" value="FAD_binding_3"/>
    <property type="match status" value="1"/>
</dbReference>
<dbReference type="GO" id="GO:0004497">
    <property type="term" value="F:monooxygenase activity"/>
    <property type="evidence" value="ECO:0007669"/>
    <property type="project" value="UniProtKB-KW"/>
</dbReference>
<evidence type="ECO:0000256" key="2">
    <source>
        <dbReference type="ARBA" id="ARBA00023033"/>
    </source>
</evidence>
<evidence type="ECO:0000259" key="3">
    <source>
        <dbReference type="Pfam" id="PF01494"/>
    </source>
</evidence>
<proteinExistence type="predicted"/>
<dbReference type="Gene3D" id="3.50.50.60">
    <property type="entry name" value="FAD/NAD(P)-binding domain"/>
    <property type="match status" value="1"/>
</dbReference>
<reference evidence="5" key="1">
    <citation type="submission" date="2016-10" db="EMBL/GenBank/DDBJ databases">
        <authorList>
            <person name="Varghese N."/>
            <person name="Submissions S."/>
        </authorList>
    </citation>
    <scope>NUCLEOTIDE SEQUENCE [LARGE SCALE GENOMIC DNA]</scope>
    <source>
        <strain evidence="5">DSM 12111</strain>
    </source>
</reference>
<name>A0A1H4NQ25_PSEAG</name>
<keyword evidence="5" id="KW-1185">Reference proteome</keyword>
<dbReference type="RefSeq" id="WP_090375389.1">
    <property type="nucleotide sequence ID" value="NZ_FNSC01000001.1"/>
</dbReference>
<dbReference type="EMBL" id="FNSC01000001">
    <property type="protein sequence ID" value="SEB96958.1"/>
    <property type="molecule type" value="Genomic_DNA"/>
</dbReference>
<organism evidence="4 5">
    <name type="scientific">Pseudomonas anguilliseptica</name>
    <dbReference type="NCBI Taxonomy" id="53406"/>
    <lineage>
        <taxon>Bacteria</taxon>
        <taxon>Pseudomonadati</taxon>
        <taxon>Pseudomonadota</taxon>
        <taxon>Gammaproteobacteria</taxon>
        <taxon>Pseudomonadales</taxon>
        <taxon>Pseudomonadaceae</taxon>
        <taxon>Pseudomonas</taxon>
    </lineage>
</organism>
<dbReference type="GO" id="GO:0071949">
    <property type="term" value="F:FAD binding"/>
    <property type="evidence" value="ECO:0007669"/>
    <property type="project" value="InterPro"/>
</dbReference>
<dbReference type="PANTHER" id="PTHR13789:SF309">
    <property type="entry name" value="PUTATIVE (AFU_ORTHOLOGUE AFUA_6G14510)-RELATED"/>
    <property type="match status" value="1"/>
</dbReference>
<dbReference type="OrthoDB" id="9782160at2"/>
<dbReference type="STRING" id="53406.SAMN05421553_0106"/>
<dbReference type="PANTHER" id="PTHR13789">
    <property type="entry name" value="MONOOXYGENASE"/>
    <property type="match status" value="1"/>
</dbReference>
<dbReference type="PRINTS" id="PR00420">
    <property type="entry name" value="RNGMNOXGNASE"/>
</dbReference>
<dbReference type="AlphaFoldDB" id="A0A1H4NQ25"/>
<feature type="domain" description="FAD-binding" evidence="3">
    <location>
        <begin position="5"/>
        <end position="330"/>
    </location>
</feature>